<evidence type="ECO:0000313" key="10">
    <source>
        <dbReference type="EMBL" id="KAK3253785.1"/>
    </source>
</evidence>
<keyword evidence="6" id="KW-0969">Cilium</keyword>
<sequence length="394" mass="45130">MSSAPNIPPALDGVGHRVPQDWHVESAKDISRADGTIQRTFKERGASHLQMKRGEQTTHKNDVRVDRALNSKIGKTSQLKQALDQSITQTNTELNKMYAIKKHLEQEKQKVEKHMQRNAERRAHRSTRPSRELVKDPAQSELKKQTDLLYDTSQKLQSKIDDVSRSIVRLKTIKVNLTADFQDKVKALGLDRDCLDMVANDDTYVAANDLPYNGSTGMPYAWKKSTTQAVDEAHEEHRKASKLRKSAFHMNHALLTKEKKQHDMVQNLLSQRIKDVTSVKEKLHDEMCRVEDEIGKAVKVKKQLEIAIQEKMPPLNLAKQRYMTRTKRPKREAVHDEVEHSLLLQHNELKAVVQDLQKKLQVVVAHLGVLRRNKSELEVNIADKQKSLKVVADM</sequence>
<dbReference type="Pfam" id="PF03148">
    <property type="entry name" value="Tektin"/>
    <property type="match status" value="1"/>
</dbReference>
<dbReference type="Proteomes" id="UP001190700">
    <property type="component" value="Unassembled WGS sequence"/>
</dbReference>
<accession>A0AAE0CH31</accession>
<comment type="subcellular location">
    <subcellularLocation>
        <location evidence="1">Cytoplasm</location>
        <location evidence="1">Cytoskeleton</location>
        <location evidence="1">Flagellum axoneme</location>
    </subcellularLocation>
</comment>
<reference evidence="10 11" key="1">
    <citation type="journal article" date="2015" name="Genome Biol. Evol.">
        <title>Comparative Genomics of a Bacterivorous Green Alga Reveals Evolutionary Causalities and Consequences of Phago-Mixotrophic Mode of Nutrition.</title>
        <authorList>
            <person name="Burns J.A."/>
            <person name="Paasch A."/>
            <person name="Narechania A."/>
            <person name="Kim E."/>
        </authorList>
    </citation>
    <scope>NUCLEOTIDE SEQUENCE [LARGE SCALE GENOMIC DNA]</scope>
    <source>
        <strain evidence="10 11">PLY_AMNH</strain>
    </source>
</reference>
<evidence type="ECO:0008006" key="12">
    <source>
        <dbReference type="Google" id="ProtNLM"/>
    </source>
</evidence>
<keyword evidence="3" id="KW-0963">Cytoplasm</keyword>
<keyword evidence="5" id="KW-0175">Coiled coil</keyword>
<name>A0AAE0CH31_9CHLO</name>
<dbReference type="InterPro" id="IPR048256">
    <property type="entry name" value="Tektin-like"/>
</dbReference>
<comment type="caution">
    <text evidence="10">The sequence shown here is derived from an EMBL/GenBank/DDBJ whole genome shotgun (WGS) entry which is preliminary data.</text>
</comment>
<dbReference type="EMBL" id="LGRX02024640">
    <property type="protein sequence ID" value="KAK3253785.1"/>
    <property type="molecule type" value="Genomic_DNA"/>
</dbReference>
<keyword evidence="8" id="KW-0966">Cell projection</keyword>
<evidence type="ECO:0000256" key="9">
    <source>
        <dbReference type="SAM" id="MobiDB-lite"/>
    </source>
</evidence>
<dbReference type="GO" id="GO:0005737">
    <property type="term" value="C:cytoplasm"/>
    <property type="evidence" value="ECO:0007669"/>
    <property type="project" value="UniProtKB-ARBA"/>
</dbReference>
<evidence type="ECO:0000256" key="6">
    <source>
        <dbReference type="ARBA" id="ARBA00023069"/>
    </source>
</evidence>
<dbReference type="GO" id="GO:0060294">
    <property type="term" value="P:cilium movement involved in cell motility"/>
    <property type="evidence" value="ECO:0007669"/>
    <property type="project" value="InterPro"/>
</dbReference>
<dbReference type="GO" id="GO:0015630">
    <property type="term" value="C:microtubule cytoskeleton"/>
    <property type="evidence" value="ECO:0007669"/>
    <property type="project" value="TreeGrafter"/>
</dbReference>
<evidence type="ECO:0000256" key="2">
    <source>
        <dbReference type="ARBA" id="ARBA00007209"/>
    </source>
</evidence>
<dbReference type="GO" id="GO:0005634">
    <property type="term" value="C:nucleus"/>
    <property type="evidence" value="ECO:0007669"/>
    <property type="project" value="TreeGrafter"/>
</dbReference>
<evidence type="ECO:0000313" key="11">
    <source>
        <dbReference type="Proteomes" id="UP001190700"/>
    </source>
</evidence>
<evidence type="ECO:0000256" key="1">
    <source>
        <dbReference type="ARBA" id="ARBA00004611"/>
    </source>
</evidence>
<feature type="region of interest" description="Disordered" evidence="9">
    <location>
        <begin position="108"/>
        <end position="141"/>
    </location>
</feature>
<dbReference type="AlphaFoldDB" id="A0AAE0CH31"/>
<evidence type="ECO:0000256" key="3">
    <source>
        <dbReference type="ARBA" id="ARBA00022490"/>
    </source>
</evidence>
<comment type="similarity">
    <text evidence="2">Belongs to the tektin family.</text>
</comment>
<dbReference type="GO" id="GO:0060271">
    <property type="term" value="P:cilium assembly"/>
    <property type="evidence" value="ECO:0007669"/>
    <property type="project" value="TreeGrafter"/>
</dbReference>
<evidence type="ECO:0000256" key="4">
    <source>
        <dbReference type="ARBA" id="ARBA00022846"/>
    </source>
</evidence>
<gene>
    <name evidence="10" type="ORF">CYMTET_36974</name>
</gene>
<dbReference type="GO" id="GO:0005929">
    <property type="term" value="C:cilium"/>
    <property type="evidence" value="ECO:0007669"/>
    <property type="project" value="UniProtKB-ARBA"/>
</dbReference>
<dbReference type="PANTHER" id="PTHR19960:SF25">
    <property type="entry name" value="TEKTIN-1"/>
    <property type="match status" value="1"/>
</dbReference>
<keyword evidence="7" id="KW-0206">Cytoskeleton</keyword>
<evidence type="ECO:0000256" key="8">
    <source>
        <dbReference type="ARBA" id="ARBA00023273"/>
    </source>
</evidence>
<keyword evidence="11" id="KW-1185">Reference proteome</keyword>
<organism evidence="10 11">
    <name type="scientific">Cymbomonas tetramitiformis</name>
    <dbReference type="NCBI Taxonomy" id="36881"/>
    <lineage>
        <taxon>Eukaryota</taxon>
        <taxon>Viridiplantae</taxon>
        <taxon>Chlorophyta</taxon>
        <taxon>Pyramimonadophyceae</taxon>
        <taxon>Pyramimonadales</taxon>
        <taxon>Pyramimonadaceae</taxon>
        <taxon>Cymbomonas</taxon>
    </lineage>
</organism>
<evidence type="ECO:0000256" key="7">
    <source>
        <dbReference type="ARBA" id="ARBA00023212"/>
    </source>
</evidence>
<keyword evidence="4" id="KW-0282">Flagellum</keyword>
<dbReference type="PANTHER" id="PTHR19960">
    <property type="entry name" value="TEKTIN"/>
    <property type="match status" value="1"/>
</dbReference>
<feature type="compositionally biased region" description="Basic and acidic residues" evidence="9">
    <location>
        <begin position="108"/>
        <end position="121"/>
    </location>
</feature>
<proteinExistence type="inferred from homology"/>
<protein>
    <recommendedName>
        <fullName evidence="12">Tektin</fullName>
    </recommendedName>
</protein>
<evidence type="ECO:0000256" key="5">
    <source>
        <dbReference type="ARBA" id="ARBA00023054"/>
    </source>
</evidence>
<dbReference type="InterPro" id="IPR000435">
    <property type="entry name" value="Tektins"/>
</dbReference>